<name>A0AB38A4T0_9ACTN</name>
<comment type="caution">
    <text evidence="3">The sequence shown here is derived from an EMBL/GenBank/DDBJ whole genome shotgun (WGS) entry which is preliminary data.</text>
</comment>
<keyword evidence="2" id="KW-0472">Membrane</keyword>
<proteinExistence type="predicted"/>
<dbReference type="Proteomes" id="UP000183687">
    <property type="component" value="Unassembled WGS sequence"/>
</dbReference>
<dbReference type="SUPFAM" id="SSF57997">
    <property type="entry name" value="Tropomyosin"/>
    <property type="match status" value="1"/>
</dbReference>
<gene>
    <name evidence="3" type="ORF">SAMN04489746_0205</name>
</gene>
<dbReference type="RefSeq" id="WP_057001943.1">
    <property type="nucleotide sequence ID" value="NZ_CALJSN010000005.1"/>
</dbReference>
<feature type="transmembrane region" description="Helical" evidence="2">
    <location>
        <begin position="6"/>
        <end position="26"/>
    </location>
</feature>
<protein>
    <submittedName>
        <fullName evidence="3">Uncharacterized protein</fullName>
    </submittedName>
</protein>
<feature type="coiled-coil region" evidence="1">
    <location>
        <begin position="36"/>
        <end position="70"/>
    </location>
</feature>
<sequence length="108" mass="12389">MVNEIQLILNLIVPITTLILFVRVMLQDRDQSARSFEALALSLDQLKKMVEKLEYKVDEINERLNAHTVDLSKIDLRVTALENRMGDIEDRCGAHTDVLAKLKAKEKK</sequence>
<organism evidence="3 4">
    <name type="scientific">Atopobium minutum</name>
    <dbReference type="NCBI Taxonomy" id="1381"/>
    <lineage>
        <taxon>Bacteria</taxon>
        <taxon>Bacillati</taxon>
        <taxon>Actinomycetota</taxon>
        <taxon>Coriobacteriia</taxon>
        <taxon>Coriobacteriales</taxon>
        <taxon>Atopobiaceae</taxon>
        <taxon>Atopobium</taxon>
    </lineage>
</organism>
<evidence type="ECO:0000256" key="1">
    <source>
        <dbReference type="SAM" id="Coils"/>
    </source>
</evidence>
<evidence type="ECO:0000313" key="4">
    <source>
        <dbReference type="Proteomes" id="UP000183687"/>
    </source>
</evidence>
<keyword evidence="2" id="KW-0812">Transmembrane</keyword>
<dbReference type="EMBL" id="FNSH01000001">
    <property type="protein sequence ID" value="SEB43353.1"/>
    <property type="molecule type" value="Genomic_DNA"/>
</dbReference>
<keyword evidence="2" id="KW-1133">Transmembrane helix</keyword>
<accession>A0AB38A4T0</accession>
<evidence type="ECO:0000256" key="2">
    <source>
        <dbReference type="SAM" id="Phobius"/>
    </source>
</evidence>
<dbReference type="AlphaFoldDB" id="A0AB38A4T0"/>
<evidence type="ECO:0000313" key="3">
    <source>
        <dbReference type="EMBL" id="SEB43353.1"/>
    </source>
</evidence>
<reference evidence="3 4" key="1">
    <citation type="submission" date="2016-10" db="EMBL/GenBank/DDBJ databases">
        <authorList>
            <person name="Varghese N."/>
            <person name="Submissions S."/>
        </authorList>
    </citation>
    <scope>NUCLEOTIDE SEQUENCE [LARGE SCALE GENOMIC DNA]</scope>
    <source>
        <strain evidence="3 4">DSM 20586</strain>
    </source>
</reference>
<keyword evidence="1" id="KW-0175">Coiled coil</keyword>
<dbReference type="Gene3D" id="1.20.5.340">
    <property type="match status" value="1"/>
</dbReference>